<dbReference type="Proteomes" id="UP000245910">
    <property type="component" value="Chromosome II"/>
</dbReference>
<proteinExistence type="predicted"/>
<dbReference type="GeneID" id="37257666"/>
<dbReference type="AlphaFoldDB" id="A0A2L2T8M7"/>
<protein>
    <submittedName>
        <fullName evidence="1">Uncharacterized protein</fullName>
    </submittedName>
</protein>
<accession>A0A2L2T8M7</accession>
<name>A0A2L2T8M7_9HYPO</name>
<evidence type="ECO:0000313" key="1">
    <source>
        <dbReference type="EMBL" id="CEI61591.1"/>
    </source>
</evidence>
<dbReference type="RefSeq" id="XP_025585311.1">
    <property type="nucleotide sequence ID" value="XM_025734513.2"/>
</dbReference>
<keyword evidence="2" id="KW-1185">Reference proteome</keyword>
<dbReference type="STRING" id="56646.A0A2L2T8M7"/>
<evidence type="ECO:0000313" key="2">
    <source>
        <dbReference type="Proteomes" id="UP000245910"/>
    </source>
</evidence>
<dbReference type="KEGG" id="fvn:FVRRES_06027"/>
<organism evidence="1 2">
    <name type="scientific">Fusarium venenatum</name>
    <dbReference type="NCBI Taxonomy" id="56646"/>
    <lineage>
        <taxon>Eukaryota</taxon>
        <taxon>Fungi</taxon>
        <taxon>Dikarya</taxon>
        <taxon>Ascomycota</taxon>
        <taxon>Pezizomycotina</taxon>
        <taxon>Sordariomycetes</taxon>
        <taxon>Hypocreomycetidae</taxon>
        <taxon>Hypocreales</taxon>
        <taxon>Nectriaceae</taxon>
        <taxon>Fusarium</taxon>
    </lineage>
</organism>
<reference evidence="2" key="1">
    <citation type="submission" date="2014-10" db="EMBL/GenBank/DDBJ databases">
        <authorList>
            <person name="King R."/>
        </authorList>
    </citation>
    <scope>NUCLEOTIDE SEQUENCE [LARGE SCALE GENOMIC DNA]</scope>
    <source>
        <strain evidence="2">A3/5</strain>
    </source>
</reference>
<sequence length="362" mass="38831">MKVGNILITVASGLGALAKVPNHFNERATCNRDNLLRCFVDQRYSSQASDFCADLTPFTATVATSIITIVRTTTLENTVTAIAAQVTELHTTTVFTETIPSATTVVTTNTAGVAKRQATADPPKCMTNGVTYLASRITSACSCIDVPVSTISVTHVVSTNTVTEINTIFETPLTTVTSWETVSTATTVGISTVTVLPPGMNRLANGDFETGDMTGWELSPVSWKTELYNTGLPWSPWICIVKGSGESLGSLRQAKPVYLEAGSYDIGLNAPPAPFPWPTNQWLQVVVFKLVNHAQGTTITPEFEGRGATPLLGRIVIPLRARFRVPEAAEGYYEVALAFLTQPIAGTRPTGSGLDEIFLKRV</sequence>
<dbReference type="EMBL" id="LN649230">
    <property type="protein sequence ID" value="CEI61591.1"/>
    <property type="molecule type" value="Genomic_DNA"/>
</dbReference>